<evidence type="ECO:0000313" key="10">
    <source>
        <dbReference type="EMBL" id="CAG98196.1"/>
    </source>
</evidence>
<dbReference type="PANTHER" id="PTHR46714:SF6">
    <property type="entry name" value="TRANSCRIPTIONAL ACTIVATOR HAC1"/>
    <property type="match status" value="1"/>
</dbReference>
<keyword evidence="11" id="KW-1185">Reference proteome</keyword>
<dbReference type="InterPro" id="IPR004827">
    <property type="entry name" value="bZIP"/>
</dbReference>
<dbReference type="PANTHER" id="PTHR46714">
    <property type="entry name" value="TRANSCRIPTIONAL ACTIVATOR HAC1"/>
    <property type="match status" value="1"/>
</dbReference>
<dbReference type="PROSITE" id="PS00036">
    <property type="entry name" value="BZIP_BASIC"/>
    <property type="match status" value="1"/>
</dbReference>
<dbReference type="Proteomes" id="UP000000598">
    <property type="component" value="Chromosome F"/>
</dbReference>
<dbReference type="STRING" id="284590.Q6CKQ1"/>
<evidence type="ECO:0000256" key="7">
    <source>
        <dbReference type="ARBA" id="ARBA00023242"/>
    </source>
</evidence>
<feature type="compositionally biased region" description="Polar residues" evidence="8">
    <location>
        <begin position="109"/>
        <end position="120"/>
    </location>
</feature>
<dbReference type="PaxDb" id="284590-Q6CKQ1"/>
<evidence type="ECO:0000256" key="8">
    <source>
        <dbReference type="SAM" id="MobiDB-lite"/>
    </source>
</evidence>
<keyword evidence="6" id="KW-0834">Unfolded protein response</keyword>
<evidence type="ECO:0000256" key="5">
    <source>
        <dbReference type="ARBA" id="ARBA00023163"/>
    </source>
</evidence>
<name>Q6CKQ1_KLULA</name>
<keyword evidence="4" id="KW-0238">DNA-binding</keyword>
<dbReference type="HOGENOM" id="CLU_075866_0_0_1"/>
<evidence type="ECO:0000256" key="2">
    <source>
        <dbReference type="ARBA" id="ARBA00007163"/>
    </source>
</evidence>
<accession>Q6CKQ1</accession>
<dbReference type="GO" id="GO:0000981">
    <property type="term" value="F:DNA-binding transcription factor activity, RNA polymerase II-specific"/>
    <property type="evidence" value="ECO:0007669"/>
    <property type="project" value="InterPro"/>
</dbReference>
<dbReference type="GO" id="GO:0003677">
    <property type="term" value="F:DNA binding"/>
    <property type="evidence" value="ECO:0007669"/>
    <property type="project" value="UniProtKB-KW"/>
</dbReference>
<evidence type="ECO:0000256" key="3">
    <source>
        <dbReference type="ARBA" id="ARBA00023015"/>
    </source>
</evidence>
<evidence type="ECO:0000256" key="6">
    <source>
        <dbReference type="ARBA" id="ARBA00023230"/>
    </source>
</evidence>
<feature type="region of interest" description="Disordered" evidence="8">
    <location>
        <begin position="1"/>
        <end position="32"/>
    </location>
</feature>
<dbReference type="GO" id="GO:0045944">
    <property type="term" value="P:positive regulation of transcription by RNA polymerase II"/>
    <property type="evidence" value="ECO:0007669"/>
    <property type="project" value="InterPro"/>
</dbReference>
<dbReference type="AlphaFoldDB" id="Q6CKQ1"/>
<dbReference type="InterPro" id="IPR046347">
    <property type="entry name" value="bZIP_sf"/>
</dbReference>
<feature type="domain" description="BZIP" evidence="9">
    <location>
        <begin position="37"/>
        <end position="51"/>
    </location>
</feature>
<protein>
    <submittedName>
        <fullName evidence="10">KLLA0F08976p</fullName>
    </submittedName>
</protein>
<proteinExistence type="inferred from homology"/>
<feature type="compositionally biased region" description="Low complexity" evidence="8">
    <location>
        <begin position="132"/>
        <end position="148"/>
    </location>
</feature>
<gene>
    <name evidence="10" type="ORF">KLLA0_F08976g</name>
</gene>
<keyword evidence="3" id="KW-0805">Transcription regulation</keyword>
<comment type="similarity">
    <text evidence="2">Belongs to the bZIP family.</text>
</comment>
<dbReference type="GO" id="GO:0005634">
    <property type="term" value="C:nucleus"/>
    <property type="evidence" value="ECO:0007669"/>
    <property type="project" value="UniProtKB-SubCell"/>
</dbReference>
<dbReference type="InterPro" id="IPR044280">
    <property type="entry name" value="Hac1/HY5"/>
</dbReference>
<dbReference type="Gene3D" id="1.20.5.170">
    <property type="match status" value="1"/>
</dbReference>
<feature type="compositionally biased region" description="Low complexity" evidence="8">
    <location>
        <begin position="98"/>
        <end position="108"/>
    </location>
</feature>
<dbReference type="SMR" id="Q6CKQ1"/>
<evidence type="ECO:0000259" key="9">
    <source>
        <dbReference type="PROSITE" id="PS00036"/>
    </source>
</evidence>
<dbReference type="KEGG" id="kla:KLLA0_F08976g"/>
<dbReference type="CDD" id="cd14710">
    <property type="entry name" value="bZIP_HAC1-like"/>
    <property type="match status" value="1"/>
</dbReference>
<dbReference type="SUPFAM" id="SSF57959">
    <property type="entry name" value="Leucine zipper domain"/>
    <property type="match status" value="1"/>
</dbReference>
<evidence type="ECO:0000256" key="1">
    <source>
        <dbReference type="ARBA" id="ARBA00004123"/>
    </source>
</evidence>
<comment type="subcellular location">
    <subcellularLocation>
        <location evidence="1">Nucleus</location>
    </subcellularLocation>
</comment>
<feature type="region of interest" description="Disordered" evidence="8">
    <location>
        <begin position="96"/>
        <end position="161"/>
    </location>
</feature>
<dbReference type="SMART" id="SM00338">
    <property type="entry name" value="BRLZ"/>
    <property type="match status" value="1"/>
</dbReference>
<dbReference type="GO" id="GO:0006986">
    <property type="term" value="P:response to unfolded protein"/>
    <property type="evidence" value="ECO:0007669"/>
    <property type="project" value="UniProtKB-KW"/>
</dbReference>
<dbReference type="eggNOG" id="ENOG502S526">
    <property type="taxonomic scope" value="Eukaryota"/>
</dbReference>
<dbReference type="InParanoid" id="Q6CKQ1"/>
<keyword evidence="7" id="KW-0539">Nucleus</keyword>
<dbReference type="EMBL" id="CR382126">
    <property type="protein sequence ID" value="CAG98196.1"/>
    <property type="molecule type" value="Genomic_DNA"/>
</dbReference>
<evidence type="ECO:0000256" key="4">
    <source>
        <dbReference type="ARBA" id="ARBA00023125"/>
    </source>
</evidence>
<keyword evidence="5" id="KW-0804">Transcription</keyword>
<sequence length="273" mass="30430">MTGKNSVSDIPVNFKPTLPPRKRAKTQEEKEQRRIERILRNRRAAHQSREKKRLHVQRLEEKCHLLEGILKMVDLDILSENNAKLSGMVEQWREMQVSDSGSISSHDSNTGMLDSPESLTSSPDKKDHYSHSSHSTSISSSSSSSSPSNLPHGMVTDNGMLDEDNNSLNYILGQQNYQLSSTPVVKLEEDHSMLLENNGDADLNDVGISFIAEDGTNSDNKNIDMRNQETGEGWNLLLTVPPELNSDLSELEPSDIISPIGLDTWRNPAVIVT</sequence>
<reference evidence="10 11" key="1">
    <citation type="journal article" date="2004" name="Nature">
        <title>Genome evolution in yeasts.</title>
        <authorList>
            <consortium name="Genolevures"/>
            <person name="Dujon B."/>
            <person name="Sherman D."/>
            <person name="Fischer G."/>
            <person name="Durrens P."/>
            <person name="Casaregola S."/>
            <person name="Lafontaine I."/>
            <person name="de Montigny J."/>
            <person name="Marck C."/>
            <person name="Neuveglise C."/>
            <person name="Talla E."/>
            <person name="Goffard N."/>
            <person name="Frangeul L."/>
            <person name="Aigle M."/>
            <person name="Anthouard V."/>
            <person name="Babour A."/>
            <person name="Barbe V."/>
            <person name="Barnay S."/>
            <person name="Blanchin S."/>
            <person name="Beckerich J.M."/>
            <person name="Beyne E."/>
            <person name="Bleykasten C."/>
            <person name="Boisrame A."/>
            <person name="Boyer J."/>
            <person name="Cattolico L."/>
            <person name="Confanioleri F."/>
            <person name="de Daruvar A."/>
            <person name="Despons L."/>
            <person name="Fabre E."/>
            <person name="Fairhead C."/>
            <person name="Ferry-Dumazet H."/>
            <person name="Groppi A."/>
            <person name="Hantraye F."/>
            <person name="Hennequin C."/>
            <person name="Jauniaux N."/>
            <person name="Joyet P."/>
            <person name="Kachouri R."/>
            <person name="Kerrest A."/>
            <person name="Koszul R."/>
            <person name="Lemaire M."/>
            <person name="Lesur I."/>
            <person name="Ma L."/>
            <person name="Muller H."/>
            <person name="Nicaud J.M."/>
            <person name="Nikolski M."/>
            <person name="Oztas S."/>
            <person name="Ozier-Kalogeropoulos O."/>
            <person name="Pellenz S."/>
            <person name="Potier S."/>
            <person name="Richard G.F."/>
            <person name="Straub M.L."/>
            <person name="Suleau A."/>
            <person name="Swennene D."/>
            <person name="Tekaia F."/>
            <person name="Wesolowski-Louvel M."/>
            <person name="Westhof E."/>
            <person name="Wirth B."/>
            <person name="Zeniou-Meyer M."/>
            <person name="Zivanovic I."/>
            <person name="Bolotin-Fukuhara M."/>
            <person name="Thierry A."/>
            <person name="Bouchier C."/>
            <person name="Caudron B."/>
            <person name="Scarpelli C."/>
            <person name="Gaillardin C."/>
            <person name="Weissenbach J."/>
            <person name="Wincker P."/>
            <person name="Souciet J.L."/>
        </authorList>
    </citation>
    <scope>NUCLEOTIDE SEQUENCE [LARGE SCALE GENOMIC DNA]</scope>
    <source>
        <strain evidence="11">ATCC 8585 / CBS 2359 / DSM 70799 / NBRC 1267 / NRRL Y-1140 / WM37</strain>
    </source>
</reference>
<evidence type="ECO:0000313" key="11">
    <source>
        <dbReference type="Proteomes" id="UP000000598"/>
    </source>
</evidence>
<organism evidence="10 11">
    <name type="scientific">Kluyveromyces lactis (strain ATCC 8585 / CBS 2359 / DSM 70799 / NBRC 1267 / NRRL Y-1140 / WM37)</name>
    <name type="common">Yeast</name>
    <name type="synonym">Candida sphaerica</name>
    <dbReference type="NCBI Taxonomy" id="284590"/>
    <lineage>
        <taxon>Eukaryota</taxon>
        <taxon>Fungi</taxon>
        <taxon>Dikarya</taxon>
        <taxon>Ascomycota</taxon>
        <taxon>Saccharomycotina</taxon>
        <taxon>Saccharomycetes</taxon>
        <taxon>Saccharomycetales</taxon>
        <taxon>Saccharomycetaceae</taxon>
        <taxon>Kluyveromyces</taxon>
    </lineage>
</organism>